<evidence type="ECO:0000256" key="1">
    <source>
        <dbReference type="SAM" id="MobiDB-lite"/>
    </source>
</evidence>
<feature type="region of interest" description="Disordered" evidence="1">
    <location>
        <begin position="64"/>
        <end position="83"/>
    </location>
</feature>
<accession>A0A8S9QA51</accession>
<dbReference type="Proteomes" id="UP000712600">
    <property type="component" value="Unassembled WGS sequence"/>
</dbReference>
<evidence type="ECO:0000313" key="2">
    <source>
        <dbReference type="EMBL" id="KAF3535408.1"/>
    </source>
</evidence>
<dbReference type="EMBL" id="QGKX02001290">
    <property type="protein sequence ID" value="KAF3535408.1"/>
    <property type="molecule type" value="Genomic_DNA"/>
</dbReference>
<protein>
    <submittedName>
        <fullName evidence="2">Uncharacterized protein</fullName>
    </submittedName>
</protein>
<dbReference type="AlphaFoldDB" id="A0A8S9QA51"/>
<organism evidence="2 3">
    <name type="scientific">Brassica cretica</name>
    <name type="common">Mustard</name>
    <dbReference type="NCBI Taxonomy" id="69181"/>
    <lineage>
        <taxon>Eukaryota</taxon>
        <taxon>Viridiplantae</taxon>
        <taxon>Streptophyta</taxon>
        <taxon>Embryophyta</taxon>
        <taxon>Tracheophyta</taxon>
        <taxon>Spermatophyta</taxon>
        <taxon>Magnoliopsida</taxon>
        <taxon>eudicotyledons</taxon>
        <taxon>Gunneridae</taxon>
        <taxon>Pentapetalae</taxon>
        <taxon>rosids</taxon>
        <taxon>malvids</taxon>
        <taxon>Brassicales</taxon>
        <taxon>Brassicaceae</taxon>
        <taxon>Brassiceae</taxon>
        <taxon>Brassica</taxon>
    </lineage>
</organism>
<sequence>MFSDLVCIPLFCRSEPDLLRSETDGRKTVPLGSQAENDRELLLVANAVASGRERELDRMQAELRLRTSDTNKGRLGTELDRRS</sequence>
<proteinExistence type="predicted"/>
<evidence type="ECO:0000313" key="3">
    <source>
        <dbReference type="Proteomes" id="UP000712600"/>
    </source>
</evidence>
<name>A0A8S9QA51_BRACR</name>
<gene>
    <name evidence="2" type="ORF">F2Q69_00021445</name>
</gene>
<reference evidence="2" key="1">
    <citation type="submission" date="2019-12" db="EMBL/GenBank/DDBJ databases">
        <title>Genome sequencing and annotation of Brassica cretica.</title>
        <authorList>
            <person name="Studholme D.J."/>
            <person name="Sarris P."/>
        </authorList>
    </citation>
    <scope>NUCLEOTIDE SEQUENCE</scope>
    <source>
        <strain evidence="2">PFS-109/04</strain>
        <tissue evidence="2">Leaf</tissue>
    </source>
</reference>
<comment type="caution">
    <text evidence="2">The sequence shown here is derived from an EMBL/GenBank/DDBJ whole genome shotgun (WGS) entry which is preliminary data.</text>
</comment>